<name>A0ACA9PDQ5_9GLOM</name>
<organism evidence="1 2">
    <name type="scientific">Cetraspora pellucida</name>
    <dbReference type="NCBI Taxonomy" id="1433469"/>
    <lineage>
        <taxon>Eukaryota</taxon>
        <taxon>Fungi</taxon>
        <taxon>Fungi incertae sedis</taxon>
        <taxon>Mucoromycota</taxon>
        <taxon>Glomeromycotina</taxon>
        <taxon>Glomeromycetes</taxon>
        <taxon>Diversisporales</taxon>
        <taxon>Gigasporaceae</taxon>
        <taxon>Cetraspora</taxon>
    </lineage>
</organism>
<accession>A0ACA9PDQ5</accession>
<dbReference type="EMBL" id="CAJVPW010023550">
    <property type="protein sequence ID" value="CAG8701639.1"/>
    <property type="molecule type" value="Genomic_DNA"/>
</dbReference>
<protein>
    <submittedName>
        <fullName evidence="1">7413_t:CDS:1</fullName>
    </submittedName>
</protein>
<feature type="non-terminal residue" evidence="1">
    <location>
        <position position="64"/>
    </location>
</feature>
<dbReference type="Proteomes" id="UP000789366">
    <property type="component" value="Unassembled WGS sequence"/>
</dbReference>
<evidence type="ECO:0000313" key="2">
    <source>
        <dbReference type="Proteomes" id="UP000789366"/>
    </source>
</evidence>
<keyword evidence="2" id="KW-1185">Reference proteome</keyword>
<comment type="caution">
    <text evidence="1">The sequence shown here is derived from an EMBL/GenBank/DDBJ whole genome shotgun (WGS) entry which is preliminary data.</text>
</comment>
<gene>
    <name evidence="1" type="ORF">SPELUC_LOCUS11305</name>
</gene>
<reference evidence="1" key="1">
    <citation type="submission" date="2021-06" db="EMBL/GenBank/DDBJ databases">
        <authorList>
            <person name="Kallberg Y."/>
            <person name="Tangrot J."/>
            <person name="Rosling A."/>
        </authorList>
    </citation>
    <scope>NUCLEOTIDE SEQUENCE</scope>
    <source>
        <strain evidence="1">28 12/20/2015</strain>
    </source>
</reference>
<feature type="non-terminal residue" evidence="1">
    <location>
        <position position="1"/>
    </location>
</feature>
<sequence>LTDNKNSLKPAFQCTCNNVQSKLESHLSAAVITCYQDVFKTKTKYSGLAVISFENKTIIQELIS</sequence>
<proteinExistence type="predicted"/>
<evidence type="ECO:0000313" key="1">
    <source>
        <dbReference type="EMBL" id="CAG8701639.1"/>
    </source>
</evidence>